<evidence type="ECO:0000256" key="1">
    <source>
        <dbReference type="ARBA" id="ARBA00022664"/>
    </source>
</evidence>
<keyword evidence="1" id="KW-0507">mRNA processing</keyword>
<evidence type="ECO:0000256" key="2">
    <source>
        <dbReference type="SAM" id="MobiDB-lite"/>
    </source>
</evidence>
<evidence type="ECO:0000313" key="5">
    <source>
        <dbReference type="Proteomes" id="UP000038010"/>
    </source>
</evidence>
<dbReference type="EMBL" id="LFJN01000009">
    <property type="protein sequence ID" value="KPI41732.1"/>
    <property type="molecule type" value="Genomic_DNA"/>
</dbReference>
<dbReference type="Gene3D" id="1.20.1390.10">
    <property type="entry name" value="PWI domain"/>
    <property type="match status" value="1"/>
</dbReference>
<feature type="domain" description="PWI" evidence="3">
    <location>
        <begin position="12"/>
        <end position="111"/>
    </location>
</feature>
<dbReference type="GO" id="GO:0006397">
    <property type="term" value="P:mRNA processing"/>
    <property type="evidence" value="ECO:0007669"/>
    <property type="project" value="UniProtKB-KW"/>
</dbReference>
<keyword evidence="5" id="KW-1185">Reference proteome</keyword>
<comment type="caution">
    <text evidence="4">The sequence shown here is derived from an EMBL/GenBank/DDBJ whole genome shotgun (WGS) entry which is preliminary data.</text>
</comment>
<dbReference type="InterPro" id="IPR002483">
    <property type="entry name" value="PWI_dom"/>
</dbReference>
<dbReference type="GO" id="GO:0048024">
    <property type="term" value="P:regulation of mRNA splicing, via spliceosome"/>
    <property type="evidence" value="ECO:0007669"/>
    <property type="project" value="TreeGrafter"/>
</dbReference>
<feature type="region of interest" description="Disordered" evidence="2">
    <location>
        <begin position="231"/>
        <end position="272"/>
    </location>
</feature>
<feature type="region of interest" description="Disordered" evidence="2">
    <location>
        <begin position="127"/>
        <end position="177"/>
    </location>
</feature>
<sequence>MAASVDQKLRAQTKFPAEFNQKVDMQKVNVEVMKKWIAGKITEILGNEDDIVIELCFNLLEGTRFPDIKDLQISLTGFLDKDAAKFCKELWNLCLSAQSNPQGVPKELLEAKKLELLQEKVQAEKAVHDSAARRDLEQSREAHMNDLRQQERAARGGDRGSGRGRGRGRGGLGGREGHLTAMTRRFVETRTRTFREGVVVAEMETETTDEMAIGDADLTLILQSVAKSERLKNARKRRGRTIPKGEWRRRRDDEKGHRGRPGQNSLKVTQKKTKSLIFGISIQKSKPQSI</sequence>
<dbReference type="STRING" id="1664694.A0A0N1HW52"/>
<reference evidence="4 5" key="1">
    <citation type="submission" date="2015-06" db="EMBL/GenBank/DDBJ databases">
        <title>Draft genome of the ant-associated black yeast Phialophora attae CBS 131958.</title>
        <authorList>
            <person name="Moreno L.F."/>
            <person name="Stielow B.J."/>
            <person name="de Hoog S."/>
            <person name="Vicente V.A."/>
            <person name="Weiss V.A."/>
            <person name="de Vries M."/>
            <person name="Cruz L.M."/>
            <person name="Souza E.M."/>
        </authorList>
    </citation>
    <scope>NUCLEOTIDE SEQUENCE [LARGE SCALE GENOMIC DNA]</scope>
    <source>
        <strain evidence="4 5">CBS 131958</strain>
    </source>
</reference>
<name>A0A0N1HW52_9EURO</name>
<evidence type="ECO:0000313" key="4">
    <source>
        <dbReference type="EMBL" id="KPI41732.1"/>
    </source>
</evidence>
<dbReference type="SUPFAM" id="SSF101233">
    <property type="entry name" value="PWI domain"/>
    <property type="match status" value="1"/>
</dbReference>
<dbReference type="VEuPathDB" id="FungiDB:AB675_9308"/>
<accession>A0A0N1HW52</accession>
<dbReference type="PANTHER" id="PTHR23148">
    <property type="entry name" value="SERINE/ARGININE REGULATED NUCLEAR MATRIX PROTEIN"/>
    <property type="match status" value="1"/>
</dbReference>
<feature type="compositionally biased region" description="Basic and acidic residues" evidence="2">
    <location>
        <begin position="127"/>
        <end position="161"/>
    </location>
</feature>
<feature type="compositionally biased region" description="Basic and acidic residues" evidence="2">
    <location>
        <begin position="243"/>
        <end position="256"/>
    </location>
</feature>
<dbReference type="OrthoDB" id="163257at2759"/>
<evidence type="ECO:0000259" key="3">
    <source>
        <dbReference type="PROSITE" id="PS51025"/>
    </source>
</evidence>
<dbReference type="PROSITE" id="PS51025">
    <property type="entry name" value="PWI"/>
    <property type="match status" value="1"/>
</dbReference>
<protein>
    <submittedName>
        <fullName evidence="4">PWI domain-containing protein</fullName>
    </submittedName>
</protein>
<dbReference type="GO" id="GO:0003723">
    <property type="term" value="F:RNA binding"/>
    <property type="evidence" value="ECO:0007669"/>
    <property type="project" value="TreeGrafter"/>
</dbReference>
<dbReference type="SMART" id="SM00311">
    <property type="entry name" value="PWI"/>
    <property type="match status" value="1"/>
</dbReference>
<proteinExistence type="predicted"/>
<dbReference type="InterPro" id="IPR052225">
    <property type="entry name" value="Ser/Arg_repetitive_matrix"/>
</dbReference>
<dbReference type="PANTHER" id="PTHR23148:SF0">
    <property type="entry name" value="SERINE_ARGININE REPETITIVE MATRIX PROTEIN 1"/>
    <property type="match status" value="1"/>
</dbReference>
<dbReference type="Pfam" id="PF01480">
    <property type="entry name" value="PWI"/>
    <property type="match status" value="1"/>
</dbReference>
<dbReference type="GO" id="GO:0005681">
    <property type="term" value="C:spliceosomal complex"/>
    <property type="evidence" value="ECO:0007669"/>
    <property type="project" value="TreeGrafter"/>
</dbReference>
<dbReference type="InterPro" id="IPR036483">
    <property type="entry name" value="PWI_dom_sf"/>
</dbReference>
<organism evidence="4 5">
    <name type="scientific">Cyphellophora attinorum</name>
    <dbReference type="NCBI Taxonomy" id="1664694"/>
    <lineage>
        <taxon>Eukaryota</taxon>
        <taxon>Fungi</taxon>
        <taxon>Dikarya</taxon>
        <taxon>Ascomycota</taxon>
        <taxon>Pezizomycotina</taxon>
        <taxon>Eurotiomycetes</taxon>
        <taxon>Chaetothyriomycetidae</taxon>
        <taxon>Chaetothyriales</taxon>
        <taxon>Cyphellophoraceae</taxon>
        <taxon>Cyphellophora</taxon>
    </lineage>
</organism>
<dbReference type="AlphaFoldDB" id="A0A0N1HW52"/>
<dbReference type="Proteomes" id="UP000038010">
    <property type="component" value="Unassembled WGS sequence"/>
</dbReference>
<dbReference type="RefSeq" id="XP_018001695.1">
    <property type="nucleotide sequence ID" value="XM_018149830.1"/>
</dbReference>
<dbReference type="GeneID" id="28741710"/>
<gene>
    <name evidence="4" type="ORF">AB675_9308</name>
</gene>